<feature type="transmembrane region" description="Helical" evidence="6">
    <location>
        <begin position="43"/>
        <end position="66"/>
    </location>
</feature>
<evidence type="ECO:0000313" key="9">
    <source>
        <dbReference type="Proteomes" id="UP000317238"/>
    </source>
</evidence>
<evidence type="ECO:0000256" key="5">
    <source>
        <dbReference type="ARBA" id="ARBA00023136"/>
    </source>
</evidence>
<dbReference type="RefSeq" id="WP_146438937.1">
    <property type="nucleotide sequence ID" value="NZ_SJPL01000001.1"/>
</dbReference>
<organism evidence="8 9">
    <name type="scientific">Crateriforma conspicua</name>
    <dbReference type="NCBI Taxonomy" id="2527996"/>
    <lineage>
        <taxon>Bacteria</taxon>
        <taxon>Pseudomonadati</taxon>
        <taxon>Planctomycetota</taxon>
        <taxon>Planctomycetia</taxon>
        <taxon>Planctomycetales</taxon>
        <taxon>Planctomycetaceae</taxon>
        <taxon>Crateriforma</taxon>
    </lineage>
</organism>
<protein>
    <submittedName>
        <fullName evidence="8">RDD family protein</fullName>
    </submittedName>
</protein>
<evidence type="ECO:0000256" key="6">
    <source>
        <dbReference type="SAM" id="Phobius"/>
    </source>
</evidence>
<accession>A0A5C5Y1F4</accession>
<evidence type="ECO:0000259" key="7">
    <source>
        <dbReference type="Pfam" id="PF06271"/>
    </source>
</evidence>
<evidence type="ECO:0000313" key="8">
    <source>
        <dbReference type="EMBL" id="TWT69576.1"/>
    </source>
</evidence>
<dbReference type="EMBL" id="SJPL01000001">
    <property type="protein sequence ID" value="TWT69576.1"/>
    <property type="molecule type" value="Genomic_DNA"/>
</dbReference>
<keyword evidence="3 6" id="KW-0812">Transmembrane</keyword>
<evidence type="ECO:0000256" key="3">
    <source>
        <dbReference type="ARBA" id="ARBA00022692"/>
    </source>
</evidence>
<comment type="caution">
    <text evidence="8">The sequence shown here is derived from an EMBL/GenBank/DDBJ whole genome shotgun (WGS) entry which is preliminary data.</text>
</comment>
<evidence type="ECO:0000256" key="1">
    <source>
        <dbReference type="ARBA" id="ARBA00004651"/>
    </source>
</evidence>
<reference evidence="8 9" key="1">
    <citation type="submission" date="2019-02" db="EMBL/GenBank/DDBJ databases">
        <title>Deep-cultivation of Planctomycetes and their phenomic and genomic characterization uncovers novel biology.</title>
        <authorList>
            <person name="Wiegand S."/>
            <person name="Jogler M."/>
            <person name="Boedeker C."/>
            <person name="Pinto D."/>
            <person name="Vollmers J."/>
            <person name="Rivas-Marin E."/>
            <person name="Kohn T."/>
            <person name="Peeters S.H."/>
            <person name="Heuer A."/>
            <person name="Rast P."/>
            <person name="Oberbeckmann S."/>
            <person name="Bunk B."/>
            <person name="Jeske O."/>
            <person name="Meyerdierks A."/>
            <person name="Storesund J.E."/>
            <person name="Kallscheuer N."/>
            <person name="Luecker S."/>
            <person name="Lage O.M."/>
            <person name="Pohl T."/>
            <person name="Merkel B.J."/>
            <person name="Hornburger P."/>
            <person name="Mueller R.-W."/>
            <person name="Bruemmer F."/>
            <person name="Labrenz M."/>
            <person name="Spormann A.M."/>
            <person name="Op Den Camp H."/>
            <person name="Overmann J."/>
            <person name="Amann R."/>
            <person name="Jetten M.S.M."/>
            <person name="Mascher T."/>
            <person name="Medema M.H."/>
            <person name="Devos D.P."/>
            <person name="Kaster A.-K."/>
            <person name="Ovreas L."/>
            <person name="Rohde M."/>
            <person name="Galperin M.Y."/>
            <person name="Jogler C."/>
        </authorList>
    </citation>
    <scope>NUCLEOTIDE SEQUENCE [LARGE SCALE GENOMIC DNA]</scope>
    <source>
        <strain evidence="8 9">Pan14r</strain>
    </source>
</reference>
<keyword evidence="9" id="KW-1185">Reference proteome</keyword>
<dbReference type="PANTHER" id="PTHR36115:SF4">
    <property type="entry name" value="MEMBRANE PROTEIN"/>
    <property type="match status" value="1"/>
</dbReference>
<dbReference type="Pfam" id="PF06271">
    <property type="entry name" value="RDD"/>
    <property type="match status" value="1"/>
</dbReference>
<name>A0A5C5Y1F4_9PLAN</name>
<keyword evidence="4 6" id="KW-1133">Transmembrane helix</keyword>
<dbReference type="InterPro" id="IPR010432">
    <property type="entry name" value="RDD"/>
</dbReference>
<keyword evidence="5 6" id="KW-0472">Membrane</keyword>
<gene>
    <name evidence="8" type="ORF">Pan14r_18640</name>
</gene>
<evidence type="ECO:0000256" key="4">
    <source>
        <dbReference type="ARBA" id="ARBA00022989"/>
    </source>
</evidence>
<feature type="transmembrane region" description="Helical" evidence="6">
    <location>
        <begin position="78"/>
        <end position="97"/>
    </location>
</feature>
<proteinExistence type="predicted"/>
<feature type="domain" description="RDD" evidence="7">
    <location>
        <begin position="29"/>
        <end position="169"/>
    </location>
</feature>
<keyword evidence="2" id="KW-1003">Cell membrane</keyword>
<dbReference type="GO" id="GO:0005886">
    <property type="term" value="C:plasma membrane"/>
    <property type="evidence" value="ECO:0007669"/>
    <property type="project" value="UniProtKB-SubCell"/>
</dbReference>
<dbReference type="OrthoDB" id="8612316at2"/>
<dbReference type="Proteomes" id="UP000317238">
    <property type="component" value="Unassembled WGS sequence"/>
</dbReference>
<feature type="transmembrane region" description="Helical" evidence="6">
    <location>
        <begin position="132"/>
        <end position="156"/>
    </location>
</feature>
<dbReference type="InterPro" id="IPR051791">
    <property type="entry name" value="Pra-immunoreactive"/>
</dbReference>
<comment type="subcellular location">
    <subcellularLocation>
        <location evidence="1">Cell membrane</location>
        <topology evidence="1">Multi-pass membrane protein</topology>
    </subcellularLocation>
</comment>
<sequence>MSQSNPYAPTAETMSADPFTTVPQSTELATLGERFLGALIDGVIQLVLIIPFSFGIGFAFAAAVGVEGVETYQYAIEAAGALVGVAIFLALNGYLLASKGKTIGKVVMKTTIVHRDTEQLLPFWPLIGKRYAWLWACSLIPIVGGVIPLIDALLIFRSNRACLHDDIAKTKVIKDQILA</sequence>
<dbReference type="AlphaFoldDB" id="A0A5C5Y1F4"/>
<evidence type="ECO:0000256" key="2">
    <source>
        <dbReference type="ARBA" id="ARBA00022475"/>
    </source>
</evidence>
<dbReference type="PANTHER" id="PTHR36115">
    <property type="entry name" value="PROLINE-RICH ANTIGEN HOMOLOG-RELATED"/>
    <property type="match status" value="1"/>
</dbReference>